<protein>
    <submittedName>
        <fullName evidence="1">Uncharacterized protein</fullName>
    </submittedName>
</protein>
<proteinExistence type="predicted"/>
<dbReference type="AlphaFoldDB" id="A0A1H8AVM3"/>
<sequence length="73" mass="8520">MLLDQYLKILNLDRSKIFLDYDGIATIQKQHLFSLPYQNLNYSNSGMSGLHLMTRNCLLKKLFRNQPEDLATT</sequence>
<gene>
    <name evidence="1" type="ORF">SAMN05444955_101372</name>
</gene>
<evidence type="ECO:0000313" key="1">
    <source>
        <dbReference type="EMBL" id="SEM74613.1"/>
    </source>
</evidence>
<evidence type="ECO:0000313" key="2">
    <source>
        <dbReference type="Proteomes" id="UP000199695"/>
    </source>
</evidence>
<organism evidence="1 2">
    <name type="scientific">Lihuaxuella thermophila</name>
    <dbReference type="NCBI Taxonomy" id="1173111"/>
    <lineage>
        <taxon>Bacteria</taxon>
        <taxon>Bacillati</taxon>
        <taxon>Bacillota</taxon>
        <taxon>Bacilli</taxon>
        <taxon>Bacillales</taxon>
        <taxon>Thermoactinomycetaceae</taxon>
        <taxon>Lihuaxuella</taxon>
    </lineage>
</organism>
<dbReference type="SUPFAM" id="SSF54001">
    <property type="entry name" value="Cysteine proteinases"/>
    <property type="match status" value="1"/>
</dbReference>
<keyword evidence="2" id="KW-1185">Reference proteome</keyword>
<dbReference type="Proteomes" id="UP000199695">
    <property type="component" value="Unassembled WGS sequence"/>
</dbReference>
<reference evidence="1 2" key="1">
    <citation type="submission" date="2016-10" db="EMBL/GenBank/DDBJ databases">
        <authorList>
            <person name="de Groot N.N."/>
        </authorList>
    </citation>
    <scope>NUCLEOTIDE SEQUENCE [LARGE SCALE GENOMIC DNA]</scope>
    <source>
        <strain evidence="1 2">DSM 46701</strain>
    </source>
</reference>
<accession>A0A1H8AVM3</accession>
<dbReference type="InterPro" id="IPR038765">
    <property type="entry name" value="Papain-like_cys_pep_sf"/>
</dbReference>
<dbReference type="STRING" id="1173111.SAMN05444955_101372"/>
<dbReference type="EMBL" id="FOCQ01000001">
    <property type="protein sequence ID" value="SEM74613.1"/>
    <property type="molecule type" value="Genomic_DNA"/>
</dbReference>
<name>A0A1H8AVM3_9BACL</name>